<dbReference type="GO" id="GO:0004239">
    <property type="term" value="F:initiator methionyl aminopeptidase activity"/>
    <property type="evidence" value="ECO:0007669"/>
    <property type="project" value="UniProtKB-UniRule"/>
</dbReference>
<dbReference type="PRINTS" id="PR00599">
    <property type="entry name" value="MAPEPTIDASE"/>
</dbReference>
<evidence type="ECO:0000313" key="10">
    <source>
        <dbReference type="Proteomes" id="UP000069135"/>
    </source>
</evidence>
<evidence type="ECO:0000256" key="1">
    <source>
        <dbReference type="ARBA" id="ARBA00002521"/>
    </source>
</evidence>
<dbReference type="KEGG" id="prf:PeribacterA2_0029"/>
<dbReference type="EMBL" id="CP013065">
    <property type="protein sequence ID" value="ALM12734.1"/>
    <property type="molecule type" value="Genomic_DNA"/>
</dbReference>
<dbReference type="InterPro" id="IPR001714">
    <property type="entry name" value="Pept_M24_MAP"/>
</dbReference>
<comment type="function">
    <text evidence="1 6">Removes the N-terminal methionine from nascent proteins. The N-terminal methionine is often cleaved when the second residue in the primary sequence is small and uncharged (Met-Ala-, Cys, Gly, Pro, Ser, Thr, or Val). Requires deformylation of the N(alpha)-formylated initiator methionine before it can be hydrolyzed.</text>
</comment>
<keyword evidence="5 6" id="KW-0378">Hydrolase</keyword>
<evidence type="ECO:0000256" key="7">
    <source>
        <dbReference type="RuleBase" id="RU003653"/>
    </source>
</evidence>
<dbReference type="Proteomes" id="UP000069135">
    <property type="component" value="Chromosome"/>
</dbReference>
<dbReference type="InterPro" id="IPR036005">
    <property type="entry name" value="Creatinase/aminopeptidase-like"/>
</dbReference>
<organism evidence="9 10">
    <name type="scientific">Candidatus Peribacter riflensis</name>
    <dbReference type="NCBI Taxonomy" id="1735162"/>
    <lineage>
        <taxon>Bacteria</taxon>
        <taxon>Candidatus Peregrinibacteriota</taxon>
        <taxon>Candidatus Peribacteria</taxon>
        <taxon>Candidatus Peribacterales</taxon>
        <taxon>Candidatus Peribacteraceae</taxon>
        <taxon>Candidatus Peribacter</taxon>
    </lineage>
</organism>
<dbReference type="SUPFAM" id="SSF55920">
    <property type="entry name" value="Creatinase/aminopeptidase"/>
    <property type="match status" value="1"/>
</dbReference>
<dbReference type="CDD" id="cd01086">
    <property type="entry name" value="MetAP1"/>
    <property type="match status" value="1"/>
</dbReference>
<accession>A0A0S1SV77</accession>
<dbReference type="Pfam" id="PF00557">
    <property type="entry name" value="Peptidase_M24"/>
    <property type="match status" value="1"/>
</dbReference>
<protein>
    <recommendedName>
        <fullName evidence="6 7">Methionine aminopeptidase</fullName>
        <shortName evidence="6">MAP</shortName>
        <shortName evidence="6">MetAP</shortName>
        <ecNumber evidence="6 7">3.4.11.18</ecNumber>
    </recommendedName>
    <alternativeName>
        <fullName evidence="6">Peptidase M</fullName>
    </alternativeName>
</protein>
<keyword evidence="3 6" id="KW-0645">Protease</keyword>
<proteinExistence type="inferred from homology"/>
<feature type="binding site" evidence="6">
    <location>
        <position position="203"/>
    </location>
    <ligand>
        <name>a divalent metal cation</name>
        <dbReference type="ChEBI" id="CHEBI:60240"/>
        <label>2</label>
        <note>catalytic</note>
    </ligand>
</feature>
<feature type="binding site" evidence="6">
    <location>
        <position position="234"/>
    </location>
    <ligand>
        <name>a divalent metal cation</name>
        <dbReference type="ChEBI" id="CHEBI:60240"/>
        <label>1</label>
    </ligand>
</feature>
<feature type="binding site" evidence="6">
    <location>
        <position position="96"/>
    </location>
    <ligand>
        <name>a divalent metal cation</name>
        <dbReference type="ChEBI" id="CHEBI:60240"/>
        <label>1</label>
    </ligand>
</feature>
<evidence type="ECO:0000259" key="8">
    <source>
        <dbReference type="Pfam" id="PF00557"/>
    </source>
</evidence>
<feature type="binding site" evidence="6">
    <location>
        <position position="170"/>
    </location>
    <ligand>
        <name>a divalent metal cation</name>
        <dbReference type="ChEBI" id="CHEBI:60240"/>
        <label>2</label>
        <note>catalytic</note>
    </ligand>
</feature>
<accession>A0A0S1SIK4</accession>
<comment type="subunit">
    <text evidence="6">Monomer.</text>
</comment>
<evidence type="ECO:0000313" key="9">
    <source>
        <dbReference type="EMBL" id="ALM12734.1"/>
    </source>
</evidence>
<accession>A0A0S1SPB4</accession>
<dbReference type="PATRIC" id="fig|1735161.3.peg.30"/>
<dbReference type="GO" id="GO:0046872">
    <property type="term" value="F:metal ion binding"/>
    <property type="evidence" value="ECO:0007669"/>
    <property type="project" value="UniProtKB-UniRule"/>
</dbReference>
<dbReference type="InterPro" id="IPR002467">
    <property type="entry name" value="Pept_M24A_MAP1"/>
</dbReference>
<evidence type="ECO:0000256" key="3">
    <source>
        <dbReference type="ARBA" id="ARBA00022670"/>
    </source>
</evidence>
<accession>A0A0S1SHU8</accession>
<feature type="binding site" evidence="6">
    <location>
        <position position="107"/>
    </location>
    <ligand>
        <name>a divalent metal cation</name>
        <dbReference type="ChEBI" id="CHEBI:60240"/>
        <label>1</label>
    </ligand>
</feature>
<sequence>MPRFQIFTEAEVTSVRKGGKILHDCLQHVAALTEPGVTTGFLDSIAETFIRDHGGAPGFKGYQGFPATLCTSVNDVCVHGIPGSQVLANGDIISIDCGVLLDGFYTDACLTVAVGPIVPAAKLLMETTEEALKQAIAIVKAGAHVGDISAAVERTARAQGFAPVRALTGHGVGKTLHQYPDIPNVGTAKTGPVLPAMTLIAIEPIISAGSDAITEGDDGWSIYVKDHALVAHYEHTMLVRPEGAEVLTAG</sequence>
<dbReference type="PANTHER" id="PTHR43330:SF27">
    <property type="entry name" value="METHIONINE AMINOPEPTIDASE"/>
    <property type="match status" value="1"/>
</dbReference>
<gene>
    <name evidence="6" type="primary">map</name>
    <name evidence="9" type="ORF">PeribacterD1_0029</name>
</gene>
<comment type="cofactor">
    <cofactor evidence="6">
        <name>Co(2+)</name>
        <dbReference type="ChEBI" id="CHEBI:48828"/>
    </cofactor>
    <cofactor evidence="6">
        <name>Zn(2+)</name>
        <dbReference type="ChEBI" id="CHEBI:29105"/>
    </cofactor>
    <cofactor evidence="6">
        <name>Mn(2+)</name>
        <dbReference type="ChEBI" id="CHEBI:29035"/>
    </cofactor>
    <cofactor evidence="6">
        <name>Fe(2+)</name>
        <dbReference type="ChEBI" id="CHEBI:29033"/>
    </cofactor>
    <text evidence="6">Binds 2 divalent metal cations per subunit. Has a high-affinity and a low affinity metal-binding site. The true nature of the physiological cofactor is under debate. The enzyme is active with cobalt, zinc, manganese or divalent iron ions. Most likely, methionine aminopeptidases function as mononuclear Fe(2+)-metalloproteases under physiological conditions, and the catalytically relevant metal-binding site has been assigned to the histidine-containing high-affinity site.</text>
</comment>
<dbReference type="HAMAP" id="MF_01974">
    <property type="entry name" value="MetAP_1"/>
    <property type="match status" value="1"/>
</dbReference>
<dbReference type="AlphaFoldDB" id="A0A0S1SIK4"/>
<feature type="binding site" evidence="6">
    <location>
        <position position="234"/>
    </location>
    <ligand>
        <name>a divalent metal cation</name>
        <dbReference type="ChEBI" id="CHEBI:60240"/>
        <label>2</label>
        <note>catalytic</note>
    </ligand>
</feature>
<feature type="binding site" evidence="6">
    <location>
        <position position="177"/>
    </location>
    <ligand>
        <name>substrate</name>
    </ligand>
</feature>
<dbReference type="PANTHER" id="PTHR43330">
    <property type="entry name" value="METHIONINE AMINOPEPTIDASE"/>
    <property type="match status" value="1"/>
</dbReference>
<reference evidence="10" key="1">
    <citation type="submission" date="2015-10" db="EMBL/GenBank/DDBJ databases">
        <title>Analysis of five complete genome sequences for members of the class Peribacteria in the recently recognized Peregrinibacteria bacterial phylum.</title>
        <authorList>
            <person name="Anantharaman K."/>
            <person name="Brown C.T."/>
            <person name="Burstein D."/>
            <person name="Castelle C.J."/>
            <person name="Probst A.J."/>
            <person name="Thomas B.C."/>
            <person name="Williams K.H."/>
            <person name="Banfield J.F."/>
        </authorList>
    </citation>
    <scope>NUCLEOTIDE SEQUENCE [LARGE SCALE GENOMIC DNA]</scope>
</reference>
<dbReference type="GO" id="GO:0070006">
    <property type="term" value="F:metalloaminopeptidase activity"/>
    <property type="evidence" value="ECO:0007669"/>
    <property type="project" value="UniProtKB-UniRule"/>
</dbReference>
<name>A0A0S1SIK4_9BACT</name>
<dbReference type="Gene3D" id="3.90.230.10">
    <property type="entry name" value="Creatinase/methionine aminopeptidase superfamily"/>
    <property type="match status" value="1"/>
</dbReference>
<dbReference type="InterPro" id="IPR000994">
    <property type="entry name" value="Pept_M24"/>
</dbReference>
<dbReference type="GO" id="GO:0006508">
    <property type="term" value="P:proteolysis"/>
    <property type="evidence" value="ECO:0007669"/>
    <property type="project" value="UniProtKB-KW"/>
</dbReference>
<comment type="catalytic activity">
    <reaction evidence="6 7">
        <text>Release of N-terminal amino acids, preferentially methionine, from peptides and arylamides.</text>
        <dbReference type="EC" id="3.4.11.18"/>
    </reaction>
</comment>
<evidence type="ECO:0000256" key="5">
    <source>
        <dbReference type="ARBA" id="ARBA00022801"/>
    </source>
</evidence>
<feature type="binding site" evidence="6">
    <location>
        <position position="107"/>
    </location>
    <ligand>
        <name>a divalent metal cation</name>
        <dbReference type="ChEBI" id="CHEBI:60240"/>
        <label>2</label>
        <note>catalytic</note>
    </ligand>
</feature>
<dbReference type="EC" id="3.4.11.18" evidence="6 7"/>
<reference evidence="9 10" key="2">
    <citation type="journal article" date="2016" name="PeerJ">
        <title>Analysis of five complete genome sequences for members of the class Peribacteria in the recently recognized Peregrinibacteria bacterial phylum.</title>
        <authorList>
            <person name="Anantharaman K."/>
            <person name="Brown C.T."/>
            <person name="Burstein D."/>
            <person name="Castelle C.J."/>
            <person name="Probst A.J."/>
            <person name="Thomas B.C."/>
            <person name="Williams K.H."/>
            <person name="Banfield J.F."/>
        </authorList>
    </citation>
    <scope>NUCLEOTIDE SEQUENCE [LARGE SCALE GENOMIC DNA]</scope>
    <source>
        <strain evidence="9">RIFOXYD1_FULL_PER-ii_59_16</strain>
    </source>
</reference>
<evidence type="ECO:0000256" key="6">
    <source>
        <dbReference type="HAMAP-Rule" id="MF_01974"/>
    </source>
</evidence>
<comment type="similarity">
    <text evidence="6">Belongs to the peptidase M24A family. Methionine aminopeptidase type 1 subfamily.</text>
</comment>
<dbReference type="GO" id="GO:0005829">
    <property type="term" value="C:cytosol"/>
    <property type="evidence" value="ECO:0007669"/>
    <property type="project" value="TreeGrafter"/>
</dbReference>
<evidence type="ECO:0000256" key="4">
    <source>
        <dbReference type="ARBA" id="ARBA00022723"/>
    </source>
</evidence>
<feature type="binding site" evidence="6">
    <location>
        <position position="79"/>
    </location>
    <ligand>
        <name>substrate</name>
    </ligand>
</feature>
<accession>A0A0S1SQF9</accession>
<evidence type="ECO:0000256" key="2">
    <source>
        <dbReference type="ARBA" id="ARBA00022438"/>
    </source>
</evidence>
<feature type="domain" description="Peptidase M24" evidence="8">
    <location>
        <begin position="15"/>
        <end position="240"/>
    </location>
</feature>
<keyword evidence="4 6" id="KW-0479">Metal-binding</keyword>
<keyword evidence="2 6" id="KW-0031">Aminopeptidase</keyword>
<dbReference type="STRING" id="1735162.PeribacterB2_0029"/>
<dbReference type="NCBIfam" id="TIGR00500">
    <property type="entry name" value="met_pdase_I"/>
    <property type="match status" value="1"/>
</dbReference>